<dbReference type="AlphaFoldDB" id="A0A8T2UCY8"/>
<dbReference type="GO" id="GO:0016125">
    <property type="term" value="P:sterol metabolic process"/>
    <property type="evidence" value="ECO:0007669"/>
    <property type="project" value="TreeGrafter"/>
</dbReference>
<keyword evidence="8 10" id="KW-0408">Iron</keyword>
<keyword evidence="5" id="KW-0752">Steroid biosynthesis</keyword>
<keyword evidence="11" id="KW-0503">Monooxygenase</keyword>
<dbReference type="EMBL" id="CM035412">
    <property type="protein sequence ID" value="KAH7433292.1"/>
    <property type="molecule type" value="Genomic_DNA"/>
</dbReference>
<comment type="subcellular location">
    <subcellularLocation>
        <location evidence="1">Membrane</location>
        <topology evidence="1">Single-pass membrane protein</topology>
    </subcellularLocation>
</comment>
<name>A0A8T2UCY8_CERRI</name>
<dbReference type="Proteomes" id="UP000825935">
    <property type="component" value="Chromosome 7"/>
</dbReference>
<keyword evidence="9 13" id="KW-0472">Membrane</keyword>
<dbReference type="OMA" id="FAIVWIS"/>
<evidence type="ECO:0000256" key="8">
    <source>
        <dbReference type="ARBA" id="ARBA00023004"/>
    </source>
</evidence>
<reference evidence="14" key="1">
    <citation type="submission" date="2021-08" db="EMBL/GenBank/DDBJ databases">
        <title>WGS assembly of Ceratopteris richardii.</title>
        <authorList>
            <person name="Marchant D.B."/>
            <person name="Chen G."/>
            <person name="Jenkins J."/>
            <person name="Shu S."/>
            <person name="Leebens-Mack J."/>
            <person name="Grimwood J."/>
            <person name="Schmutz J."/>
            <person name="Soltis P."/>
            <person name="Soltis D."/>
            <person name="Chen Z.-H."/>
        </authorList>
    </citation>
    <scope>NUCLEOTIDE SEQUENCE</scope>
    <source>
        <strain evidence="14">Whitten #5841</strain>
        <tissue evidence="14">Leaf</tissue>
    </source>
</reference>
<dbReference type="InterPro" id="IPR017972">
    <property type="entry name" value="Cyt_P450_CS"/>
</dbReference>
<accession>A0A8T2UCY8</accession>
<comment type="caution">
    <text evidence="14">The sequence shown here is derived from an EMBL/GenBank/DDBJ whole genome shotgun (WGS) entry which is preliminary data.</text>
</comment>
<keyword evidence="3 13" id="KW-0812">Transmembrane</keyword>
<feature type="transmembrane region" description="Helical" evidence="13">
    <location>
        <begin position="28"/>
        <end position="47"/>
    </location>
</feature>
<dbReference type="GO" id="GO:0020037">
    <property type="term" value="F:heme binding"/>
    <property type="evidence" value="ECO:0007669"/>
    <property type="project" value="InterPro"/>
</dbReference>
<keyword evidence="10 11" id="KW-0349">Heme</keyword>
<feature type="region of interest" description="Disordered" evidence="12">
    <location>
        <begin position="500"/>
        <end position="520"/>
    </location>
</feature>
<evidence type="ECO:0000256" key="5">
    <source>
        <dbReference type="ARBA" id="ARBA00022955"/>
    </source>
</evidence>
<evidence type="ECO:0000256" key="9">
    <source>
        <dbReference type="ARBA" id="ARBA00023136"/>
    </source>
</evidence>
<keyword evidence="6 13" id="KW-1133">Transmembrane helix</keyword>
<evidence type="ECO:0000256" key="13">
    <source>
        <dbReference type="SAM" id="Phobius"/>
    </source>
</evidence>
<dbReference type="Gene3D" id="1.10.630.10">
    <property type="entry name" value="Cytochrome P450"/>
    <property type="match status" value="1"/>
</dbReference>
<dbReference type="GO" id="GO:0005506">
    <property type="term" value="F:iron ion binding"/>
    <property type="evidence" value="ECO:0007669"/>
    <property type="project" value="InterPro"/>
</dbReference>
<evidence type="ECO:0000256" key="10">
    <source>
        <dbReference type="PIRSR" id="PIRSR602401-1"/>
    </source>
</evidence>
<dbReference type="PROSITE" id="PS00086">
    <property type="entry name" value="CYTOCHROME_P450"/>
    <property type="match status" value="1"/>
</dbReference>
<dbReference type="GO" id="GO:0004497">
    <property type="term" value="F:monooxygenase activity"/>
    <property type="evidence" value="ECO:0007669"/>
    <property type="project" value="UniProtKB-KW"/>
</dbReference>
<dbReference type="GO" id="GO:0016020">
    <property type="term" value="C:membrane"/>
    <property type="evidence" value="ECO:0007669"/>
    <property type="project" value="UniProtKB-SubCell"/>
</dbReference>
<evidence type="ECO:0008006" key="16">
    <source>
        <dbReference type="Google" id="ProtNLM"/>
    </source>
</evidence>
<keyword evidence="5" id="KW-0443">Lipid metabolism</keyword>
<dbReference type="SUPFAM" id="SSF48264">
    <property type="entry name" value="Cytochrome P450"/>
    <property type="match status" value="1"/>
</dbReference>
<gene>
    <name evidence="14" type="ORF">KP509_07G062800</name>
</gene>
<dbReference type="PRINTS" id="PR00385">
    <property type="entry name" value="P450"/>
</dbReference>
<dbReference type="GO" id="GO:0016132">
    <property type="term" value="P:brassinosteroid biosynthetic process"/>
    <property type="evidence" value="ECO:0007669"/>
    <property type="project" value="TreeGrafter"/>
</dbReference>
<evidence type="ECO:0000256" key="2">
    <source>
        <dbReference type="ARBA" id="ARBA00010617"/>
    </source>
</evidence>
<evidence type="ECO:0000256" key="3">
    <source>
        <dbReference type="ARBA" id="ARBA00022692"/>
    </source>
</evidence>
<dbReference type="GO" id="GO:0010268">
    <property type="term" value="P:brassinosteroid homeostasis"/>
    <property type="evidence" value="ECO:0007669"/>
    <property type="project" value="TreeGrafter"/>
</dbReference>
<evidence type="ECO:0000256" key="11">
    <source>
        <dbReference type="RuleBase" id="RU000461"/>
    </source>
</evidence>
<evidence type="ECO:0000256" key="4">
    <source>
        <dbReference type="ARBA" id="ARBA00022723"/>
    </source>
</evidence>
<evidence type="ECO:0000256" key="12">
    <source>
        <dbReference type="SAM" id="MobiDB-lite"/>
    </source>
</evidence>
<evidence type="ECO:0000256" key="6">
    <source>
        <dbReference type="ARBA" id="ARBA00022989"/>
    </source>
</evidence>
<feature type="binding site" description="axial binding residue" evidence="10">
    <location>
        <position position="450"/>
    </location>
    <ligand>
        <name>heme</name>
        <dbReference type="ChEBI" id="CHEBI:30413"/>
    </ligand>
    <ligandPart>
        <name>Fe</name>
        <dbReference type="ChEBI" id="CHEBI:18248"/>
    </ligandPart>
</feature>
<keyword evidence="5" id="KW-0444">Lipid biosynthesis</keyword>
<comment type="cofactor">
    <cofactor evidence="10">
        <name>heme</name>
        <dbReference type="ChEBI" id="CHEBI:30413"/>
    </cofactor>
</comment>
<keyword evidence="4 10" id="KW-0479">Metal-binding</keyword>
<keyword evidence="15" id="KW-1185">Reference proteome</keyword>
<evidence type="ECO:0000313" key="14">
    <source>
        <dbReference type="EMBL" id="KAH7433292.1"/>
    </source>
</evidence>
<proteinExistence type="inferred from homology"/>
<evidence type="ECO:0000256" key="7">
    <source>
        <dbReference type="ARBA" id="ARBA00023002"/>
    </source>
</evidence>
<organism evidence="14 15">
    <name type="scientific">Ceratopteris richardii</name>
    <name type="common">Triangle waterfern</name>
    <dbReference type="NCBI Taxonomy" id="49495"/>
    <lineage>
        <taxon>Eukaryota</taxon>
        <taxon>Viridiplantae</taxon>
        <taxon>Streptophyta</taxon>
        <taxon>Embryophyta</taxon>
        <taxon>Tracheophyta</taxon>
        <taxon>Polypodiopsida</taxon>
        <taxon>Polypodiidae</taxon>
        <taxon>Polypodiales</taxon>
        <taxon>Pteridineae</taxon>
        <taxon>Pteridaceae</taxon>
        <taxon>Parkerioideae</taxon>
        <taxon>Ceratopteris</taxon>
    </lineage>
</organism>
<dbReference type="GO" id="GO:0016705">
    <property type="term" value="F:oxidoreductase activity, acting on paired donors, with incorporation or reduction of molecular oxygen"/>
    <property type="evidence" value="ECO:0007669"/>
    <property type="project" value="InterPro"/>
</dbReference>
<dbReference type="CDD" id="cd11043">
    <property type="entry name" value="CYP90-like"/>
    <property type="match status" value="1"/>
</dbReference>
<dbReference type="PANTHER" id="PTHR24286:SF194">
    <property type="entry name" value="STEROID (22S)-HYDROXYLASE"/>
    <property type="match status" value="1"/>
</dbReference>
<sequence length="520" mass="58612">MASCTQEIPPLKDQLASMSAVTATVQPVAAASLITVIIMYMTSRIILGWGRRNTSKNSGNLPPGTMGLLPVVGESLQYSRPSGRFLPAAFISDRIKRYGSLFKSHIFGVPTIISTDAKVNRLILQKEGTLFKSSYPRSILSIIGMHNTTEIHGHTHKVVRSVILNVVSSRIRDDKVISYISEEIIQRMNAWDGQIVRFQEEATRLSFNLVINQLMGLSNIDDAHEADYLFENLQMLVEGLLCVPLNLPGMTYRRSVQAKTKVVQLLQKLIAKKLRRPATEMNDILDGLLAVEGGTLTREVIIDVMLGVTFAAYETTARVLTLIPKFLGDNPHVMKTLQDEHFRILGERACTEKITLTWDAYKSMTFTEKVVKEALRLVNPGDIVFREAMEDVNVDGYVIPKGWKVMPCFSPAHTDPTIYKDPLSFIPWRWNNKDTNNFEFTPFGGGIRQCAGKELAKLELSLFIHHLVTRCSWEQSEEDAMFKKGLPIYFKNTRRFQRELPPTSHRLEDQKVPSSLSTLA</sequence>
<comment type="similarity">
    <text evidence="2 11">Belongs to the cytochrome P450 family.</text>
</comment>
<dbReference type="OrthoDB" id="1372046at2759"/>
<dbReference type="InterPro" id="IPR036396">
    <property type="entry name" value="Cyt_P450_sf"/>
</dbReference>
<dbReference type="PANTHER" id="PTHR24286">
    <property type="entry name" value="CYTOCHROME P450 26"/>
    <property type="match status" value="1"/>
</dbReference>
<dbReference type="InterPro" id="IPR002401">
    <property type="entry name" value="Cyt_P450_E_grp-I"/>
</dbReference>
<dbReference type="PRINTS" id="PR00463">
    <property type="entry name" value="EP450I"/>
</dbReference>
<dbReference type="Pfam" id="PF00067">
    <property type="entry name" value="p450"/>
    <property type="match status" value="1"/>
</dbReference>
<keyword evidence="7 11" id="KW-0560">Oxidoreductase</keyword>
<evidence type="ECO:0000313" key="15">
    <source>
        <dbReference type="Proteomes" id="UP000825935"/>
    </source>
</evidence>
<evidence type="ECO:0000256" key="1">
    <source>
        <dbReference type="ARBA" id="ARBA00004167"/>
    </source>
</evidence>
<dbReference type="InterPro" id="IPR001128">
    <property type="entry name" value="Cyt_P450"/>
</dbReference>
<protein>
    <recommendedName>
        <fullName evidence="16">Cytochrome P450</fullName>
    </recommendedName>
</protein>